<name>A0A251UZ47_HELAN</name>
<keyword evidence="4" id="KW-1185">Reference proteome</keyword>
<dbReference type="InterPro" id="IPR004142">
    <property type="entry name" value="NDRG"/>
</dbReference>
<evidence type="ECO:0000313" key="2">
    <source>
        <dbReference type="EMBL" id="KAF5810613.1"/>
    </source>
</evidence>
<dbReference type="Pfam" id="PF03096">
    <property type="entry name" value="Ndr"/>
    <property type="match status" value="1"/>
</dbReference>
<sequence>MILAPKLNPSLSKSPSLSFSLSKALYLQVLHATVVKQLEIAALMENLQQSKFHFSDAPTRSTKVLKNNTIHRRPDITQELEKLKCRTLIFVGDNSLFHSEALHMSEKLDRRFSALVEVSG</sequence>
<organism evidence="3 4">
    <name type="scientific">Helianthus annuus</name>
    <name type="common">Common sunflower</name>
    <dbReference type="NCBI Taxonomy" id="4232"/>
    <lineage>
        <taxon>Eukaryota</taxon>
        <taxon>Viridiplantae</taxon>
        <taxon>Streptophyta</taxon>
        <taxon>Embryophyta</taxon>
        <taxon>Tracheophyta</taxon>
        <taxon>Spermatophyta</taxon>
        <taxon>Magnoliopsida</taxon>
        <taxon>eudicotyledons</taxon>
        <taxon>Gunneridae</taxon>
        <taxon>Pentapetalae</taxon>
        <taxon>asterids</taxon>
        <taxon>campanulids</taxon>
        <taxon>Asterales</taxon>
        <taxon>Asteraceae</taxon>
        <taxon>Asteroideae</taxon>
        <taxon>Heliantheae alliance</taxon>
        <taxon>Heliantheae</taxon>
        <taxon>Helianthus</taxon>
    </lineage>
</organism>
<dbReference type="EMBL" id="MNCJ02000319">
    <property type="protein sequence ID" value="KAF5810613.1"/>
    <property type="molecule type" value="Genomic_DNA"/>
</dbReference>
<dbReference type="AlphaFoldDB" id="A0A251UZ47"/>
<protein>
    <submittedName>
        <fullName evidence="2 3">Alpha/Beta hydrolase</fullName>
    </submittedName>
</protein>
<dbReference type="Proteomes" id="UP000215914">
    <property type="component" value="Chromosome 4"/>
</dbReference>
<evidence type="ECO:0000313" key="3">
    <source>
        <dbReference type="EMBL" id="OTG28647.1"/>
    </source>
</evidence>
<proteinExistence type="inferred from homology"/>
<evidence type="ECO:0000256" key="1">
    <source>
        <dbReference type="ARBA" id="ARBA00005598"/>
    </source>
</evidence>
<comment type="similarity">
    <text evidence="1">Belongs to the NDRG family.</text>
</comment>
<dbReference type="Gramene" id="mRNA:HanXRQr2_Chr04g0171701">
    <property type="protein sequence ID" value="mRNA:HanXRQr2_Chr04g0171701"/>
    <property type="gene ID" value="HanXRQr2_Chr04g0171701"/>
</dbReference>
<reference evidence="3" key="2">
    <citation type="submission" date="2017-02" db="EMBL/GenBank/DDBJ databases">
        <title>Sunflower complete genome.</title>
        <authorList>
            <person name="Langlade N."/>
            <person name="Munos S."/>
        </authorList>
    </citation>
    <scope>NUCLEOTIDE SEQUENCE [LARGE SCALE GENOMIC DNA]</scope>
    <source>
        <tissue evidence="3">Leaves</tissue>
    </source>
</reference>
<dbReference type="PANTHER" id="PTHR11034">
    <property type="entry name" value="N-MYC DOWNSTREAM REGULATED"/>
    <property type="match status" value="1"/>
</dbReference>
<dbReference type="InterPro" id="IPR029058">
    <property type="entry name" value="AB_hydrolase_fold"/>
</dbReference>
<reference evidence="2 4" key="1">
    <citation type="journal article" date="2017" name="Nature">
        <title>The sunflower genome provides insights into oil metabolism, flowering and Asterid evolution.</title>
        <authorList>
            <person name="Badouin H."/>
            <person name="Gouzy J."/>
            <person name="Grassa C.J."/>
            <person name="Murat F."/>
            <person name="Staton S.E."/>
            <person name="Cottret L."/>
            <person name="Lelandais-Briere C."/>
            <person name="Owens G.L."/>
            <person name="Carrere S."/>
            <person name="Mayjonade B."/>
            <person name="Legrand L."/>
            <person name="Gill N."/>
            <person name="Kane N.C."/>
            <person name="Bowers J.E."/>
            <person name="Hubner S."/>
            <person name="Bellec A."/>
            <person name="Berard A."/>
            <person name="Berges H."/>
            <person name="Blanchet N."/>
            <person name="Boniface M.C."/>
            <person name="Brunel D."/>
            <person name="Catrice O."/>
            <person name="Chaidir N."/>
            <person name="Claudel C."/>
            <person name="Donnadieu C."/>
            <person name="Faraut T."/>
            <person name="Fievet G."/>
            <person name="Helmstetter N."/>
            <person name="King M."/>
            <person name="Knapp S.J."/>
            <person name="Lai Z."/>
            <person name="Le Paslier M.C."/>
            <person name="Lippi Y."/>
            <person name="Lorenzon L."/>
            <person name="Mandel J.R."/>
            <person name="Marage G."/>
            <person name="Marchand G."/>
            <person name="Marquand E."/>
            <person name="Bret-Mestries E."/>
            <person name="Morien E."/>
            <person name="Nambeesan S."/>
            <person name="Nguyen T."/>
            <person name="Pegot-Espagnet P."/>
            <person name="Pouilly N."/>
            <person name="Raftis F."/>
            <person name="Sallet E."/>
            <person name="Schiex T."/>
            <person name="Thomas J."/>
            <person name="Vandecasteele C."/>
            <person name="Vares D."/>
            <person name="Vear F."/>
            <person name="Vautrin S."/>
            <person name="Crespi M."/>
            <person name="Mangin B."/>
            <person name="Burke J.M."/>
            <person name="Salse J."/>
            <person name="Munos S."/>
            <person name="Vincourt P."/>
            <person name="Rieseberg L.H."/>
            <person name="Langlade N.B."/>
        </authorList>
    </citation>
    <scope>NUCLEOTIDE SEQUENCE [LARGE SCALE GENOMIC DNA]</scope>
    <source>
        <strain evidence="4">cv. SF193</strain>
        <tissue evidence="2">Leaves</tissue>
    </source>
</reference>
<evidence type="ECO:0000313" key="4">
    <source>
        <dbReference type="Proteomes" id="UP000215914"/>
    </source>
</evidence>
<dbReference type="InParanoid" id="A0A251UZ47"/>
<dbReference type="GO" id="GO:0016787">
    <property type="term" value="F:hydrolase activity"/>
    <property type="evidence" value="ECO:0007669"/>
    <property type="project" value="UniProtKB-KW"/>
</dbReference>
<reference evidence="2" key="3">
    <citation type="submission" date="2020-06" db="EMBL/GenBank/DDBJ databases">
        <title>Helianthus annuus Genome sequencing and assembly Release 2.</title>
        <authorList>
            <person name="Gouzy J."/>
            <person name="Langlade N."/>
            <person name="Munos S."/>
        </authorList>
    </citation>
    <scope>NUCLEOTIDE SEQUENCE</scope>
    <source>
        <tissue evidence="2">Leaves</tissue>
    </source>
</reference>
<gene>
    <name evidence="3" type="ORF">HannXRQ_Chr04g0113601</name>
    <name evidence="2" type="ORF">HanXRQr2_Chr04g0171701</name>
</gene>
<dbReference type="Gene3D" id="3.40.50.1820">
    <property type="entry name" value="alpha/beta hydrolase"/>
    <property type="match status" value="1"/>
</dbReference>
<accession>A0A251UZ47</accession>
<keyword evidence="3" id="KW-0378">Hydrolase</keyword>
<dbReference type="EMBL" id="CM007893">
    <property type="protein sequence ID" value="OTG28647.1"/>
    <property type="molecule type" value="Genomic_DNA"/>
</dbReference>